<dbReference type="SMART" id="SM00248">
    <property type="entry name" value="ANK"/>
    <property type="match status" value="3"/>
</dbReference>
<evidence type="ECO:0000256" key="4">
    <source>
        <dbReference type="ARBA" id="ARBA00024667"/>
    </source>
</evidence>
<dbReference type="AlphaFoldDB" id="A0A8H3EIG3"/>
<dbReference type="InterPro" id="IPR027417">
    <property type="entry name" value="P-loop_NTPase"/>
</dbReference>
<dbReference type="SUPFAM" id="SSF48403">
    <property type="entry name" value="Ankyrin repeat"/>
    <property type="match status" value="1"/>
</dbReference>
<evidence type="ECO:0008006" key="11">
    <source>
        <dbReference type="Google" id="ProtNLM"/>
    </source>
</evidence>
<reference evidence="9" key="1">
    <citation type="submission" date="2021-03" db="EMBL/GenBank/DDBJ databases">
        <authorList>
            <person name="Tagirdzhanova G."/>
        </authorList>
    </citation>
    <scope>NUCLEOTIDE SEQUENCE</scope>
</reference>
<dbReference type="InterPro" id="IPR036770">
    <property type="entry name" value="Ankyrin_rpt-contain_sf"/>
</dbReference>
<evidence type="ECO:0000256" key="5">
    <source>
        <dbReference type="PROSITE-ProRule" id="PRU00023"/>
    </source>
</evidence>
<evidence type="ECO:0000259" key="7">
    <source>
        <dbReference type="Pfam" id="PF23239"/>
    </source>
</evidence>
<keyword evidence="3" id="KW-0143">Chaperone</keyword>
<dbReference type="OrthoDB" id="1577640at2759"/>
<dbReference type="InterPro" id="IPR055497">
    <property type="entry name" value="DUF7069"/>
</dbReference>
<dbReference type="GO" id="GO:0009116">
    <property type="term" value="P:nucleoside metabolic process"/>
    <property type="evidence" value="ECO:0007669"/>
    <property type="project" value="InterPro"/>
</dbReference>
<evidence type="ECO:0000256" key="3">
    <source>
        <dbReference type="ARBA" id="ARBA00023186"/>
    </source>
</evidence>
<dbReference type="InterPro" id="IPR002777">
    <property type="entry name" value="PFD_beta-like"/>
</dbReference>
<name>A0A8H3EIG3_9LECA</name>
<dbReference type="PANTHER" id="PTHR46082">
    <property type="entry name" value="ATP/GTP-BINDING PROTEIN-RELATED"/>
    <property type="match status" value="1"/>
</dbReference>
<dbReference type="GO" id="GO:0003824">
    <property type="term" value="F:catalytic activity"/>
    <property type="evidence" value="ECO:0007669"/>
    <property type="project" value="InterPro"/>
</dbReference>
<gene>
    <name evidence="9" type="ORF">GOMPHAMPRED_005039</name>
</gene>
<dbReference type="Pfam" id="PF23239">
    <property type="entry name" value="DUF7069"/>
    <property type="match status" value="1"/>
</dbReference>
<dbReference type="Gene3D" id="3.40.50.300">
    <property type="entry name" value="P-loop containing nucleotide triphosphate hydrolases"/>
    <property type="match status" value="1"/>
</dbReference>
<dbReference type="GO" id="GO:0016272">
    <property type="term" value="C:prefoldin complex"/>
    <property type="evidence" value="ECO:0007669"/>
    <property type="project" value="InterPro"/>
</dbReference>
<evidence type="ECO:0000313" key="9">
    <source>
        <dbReference type="EMBL" id="CAF9907174.1"/>
    </source>
</evidence>
<keyword evidence="10" id="KW-1185">Reference proteome</keyword>
<evidence type="ECO:0000256" key="2">
    <source>
        <dbReference type="ARBA" id="ARBA00022737"/>
    </source>
</evidence>
<dbReference type="Pfam" id="PF12796">
    <property type="entry name" value="Ank_2"/>
    <property type="match status" value="1"/>
</dbReference>
<dbReference type="Gene3D" id="3.40.50.1580">
    <property type="entry name" value="Nucleoside phosphorylase domain"/>
    <property type="match status" value="1"/>
</dbReference>
<accession>A0A8H3EIG3</accession>
<comment type="caution">
    <text evidence="9">The sequence shown here is derived from an EMBL/GenBank/DDBJ whole genome shotgun (WGS) entry which is preliminary data.</text>
</comment>
<dbReference type="InterPro" id="IPR035994">
    <property type="entry name" value="Nucleoside_phosphorylase_sf"/>
</dbReference>
<dbReference type="PROSITE" id="PS50297">
    <property type="entry name" value="ANK_REP_REGION"/>
    <property type="match status" value="1"/>
</dbReference>
<dbReference type="Gene3D" id="1.25.40.20">
    <property type="entry name" value="Ankyrin repeat-containing domain"/>
    <property type="match status" value="1"/>
</dbReference>
<dbReference type="Gene3D" id="1.10.287.370">
    <property type="match status" value="1"/>
</dbReference>
<evidence type="ECO:0000259" key="8">
    <source>
        <dbReference type="Pfam" id="PF24883"/>
    </source>
</evidence>
<sequence length="1177" mass="133498">MNISIRRSATEYHIAWIAALPIERSAASEMLDETHEEPEDFIRNSTDQNSYDWGRIHGHNLVITSLPMGIYGKANASVTVTELLASFPHIKIGLLVGIGAGLPSAHHDIQLGDVVVGQPDGSHGGVIQYDLGKAKADGSWEPKGFLQPPPGILLKALANLRAKHESGHIRLTQFLSKAMERNKYWAARFGRPTCRTDHVHRSKRMHDDKGCKIYSGEGGLTQSHRSTTDPVIHFGTIASGDTLVKNALTRDDIPAKVQQTCLCIEMEAAGLLSKFPCMVIRGICDYADANKNDDWQRYASATAAAFAKELLLYVPTAELRQNRNATDLTGYHKVMEQLKQRVEATQQDSYASKASELLRVLYTCPYAERKDRNIPALDGTCQWFVQHSRFLNWKNRSDAGLLWVSADPGCGKSVLSRYLIDKILCVYQDRTICYFFFKDDFVDQRSCSNAMCAVLRQLLIQRPELQQNDVFLKFAQDGEKFKTSFRDLWNVFLILCAKLTTGAVTCIFDALDECERSDGALLIQAISQSYSQIQQLRVKFLITSRPYGEIKDVFYTLISKHPTVHLSGESELEAEQISKEIDIVIKHRIHLLSKLRSLTQKEEAYLVERFTSVPHRTYLWAYLTMDIIETTPGLTKGHLEQVLGKLPQTVYEAYEKILNRSSDTERTRLLLQILIAAQRPMSLQEVSLLLCMQEHHQVEDFADIVEPPTRFKQSVRDLCGLFVIVINDLVYFLHQTAREFLVQNPKESIHDDLRPIQTVRLIEKTSTWATSIGVARSHRVMAERCLWFMFTEGAYRYDKRFYEYCNKFCNVHFAEADQFDVEASQTELALHAFIVWTESYGSLSEDIRWSHKIPYFFRTYRSSPIVFAVFFRILSVVRLILKRELNHQTRARIASSGLWWAARSEDLSIMRLLLSYGANPNTNRYGDLSLAYADEIGPETSLAMAITNNQTKTVRLLVEAGADVNIEMPLRGVSSYTTTPLGLASDWSCNGPPGAKLDIIETLLLHGADPTKRCYTSDGGLLDDLVVGTPLQIFQRSTRHKNLSHETVLSKEEEATTAEAEVRREDQDKINRFSRLHSRETGLEAEVKTKSKMKEDLEEVAMELELADEEEKVLYKIGDAFVHLPLSDTQELLATSTEQIDKEVAVLEDKLSNVREEMQELKVALYARFGKSINLET</sequence>
<dbReference type="InterPro" id="IPR056884">
    <property type="entry name" value="NPHP3-like_N"/>
</dbReference>
<comment type="function">
    <text evidence="4">Binds specifically to cytosolic chaperonin (c-CPN) and transfers target proteins to it. Binds to nascent polypeptide chain and promotes folding in an environment in which there are many competing pathways for nonnative proteins.</text>
</comment>
<dbReference type="InterPro" id="IPR009053">
    <property type="entry name" value="Prefoldin"/>
</dbReference>
<dbReference type="SUPFAM" id="SSF53167">
    <property type="entry name" value="Purine and uridine phosphorylases"/>
    <property type="match status" value="1"/>
</dbReference>
<dbReference type="GO" id="GO:0005737">
    <property type="term" value="C:cytoplasm"/>
    <property type="evidence" value="ECO:0007669"/>
    <property type="project" value="UniProtKB-ARBA"/>
</dbReference>
<dbReference type="GO" id="GO:0006457">
    <property type="term" value="P:protein folding"/>
    <property type="evidence" value="ECO:0007669"/>
    <property type="project" value="InterPro"/>
</dbReference>
<dbReference type="CDD" id="cd23165">
    <property type="entry name" value="Prefoldin_4"/>
    <property type="match status" value="1"/>
</dbReference>
<protein>
    <recommendedName>
        <fullName evidence="11">Prefoldin subunit 4</fullName>
    </recommendedName>
</protein>
<dbReference type="Pfam" id="PF01920">
    <property type="entry name" value="Prefoldin_2"/>
    <property type="match status" value="1"/>
</dbReference>
<feature type="repeat" description="ANK" evidence="5">
    <location>
        <begin position="937"/>
        <end position="969"/>
    </location>
</feature>
<dbReference type="InterPro" id="IPR053137">
    <property type="entry name" value="NLR-like"/>
</dbReference>
<feature type="coiled-coil region" evidence="6">
    <location>
        <begin position="1137"/>
        <end position="1164"/>
    </location>
</feature>
<dbReference type="Proteomes" id="UP000664169">
    <property type="component" value="Unassembled WGS sequence"/>
</dbReference>
<proteinExistence type="inferred from homology"/>
<dbReference type="GO" id="GO:0051082">
    <property type="term" value="F:unfolded protein binding"/>
    <property type="evidence" value="ECO:0007669"/>
    <property type="project" value="InterPro"/>
</dbReference>
<dbReference type="SUPFAM" id="SSF52540">
    <property type="entry name" value="P-loop containing nucleoside triphosphate hydrolases"/>
    <property type="match status" value="1"/>
</dbReference>
<dbReference type="FunFam" id="1.10.287.370:FF:000005">
    <property type="entry name" value="Prefoldin subunit 4"/>
    <property type="match status" value="1"/>
</dbReference>
<comment type="similarity">
    <text evidence="1">Belongs to the prefoldin subunit beta family.</text>
</comment>
<dbReference type="SUPFAM" id="SSF46579">
    <property type="entry name" value="Prefoldin"/>
    <property type="match status" value="1"/>
</dbReference>
<dbReference type="Pfam" id="PF24883">
    <property type="entry name" value="NPHP3_N"/>
    <property type="match status" value="1"/>
</dbReference>
<evidence type="ECO:0000256" key="1">
    <source>
        <dbReference type="ARBA" id="ARBA00008045"/>
    </source>
</evidence>
<evidence type="ECO:0000256" key="6">
    <source>
        <dbReference type="SAM" id="Coils"/>
    </source>
</evidence>
<evidence type="ECO:0000313" key="10">
    <source>
        <dbReference type="Proteomes" id="UP000664169"/>
    </source>
</evidence>
<keyword evidence="2" id="KW-0677">Repeat</keyword>
<dbReference type="EMBL" id="CAJPDQ010000003">
    <property type="protein sequence ID" value="CAF9907174.1"/>
    <property type="molecule type" value="Genomic_DNA"/>
</dbReference>
<feature type="domain" description="DUF7069" evidence="7">
    <location>
        <begin position="577"/>
        <end position="630"/>
    </location>
</feature>
<keyword evidence="5" id="KW-0040">ANK repeat</keyword>
<dbReference type="PROSITE" id="PS50088">
    <property type="entry name" value="ANK_REPEAT"/>
    <property type="match status" value="1"/>
</dbReference>
<keyword evidence="6" id="KW-0175">Coiled coil</keyword>
<feature type="domain" description="Nephrocystin 3-like N-terminal" evidence="8">
    <location>
        <begin position="379"/>
        <end position="545"/>
    </location>
</feature>
<organism evidence="9 10">
    <name type="scientific">Gomphillus americanus</name>
    <dbReference type="NCBI Taxonomy" id="1940652"/>
    <lineage>
        <taxon>Eukaryota</taxon>
        <taxon>Fungi</taxon>
        <taxon>Dikarya</taxon>
        <taxon>Ascomycota</taxon>
        <taxon>Pezizomycotina</taxon>
        <taxon>Lecanoromycetes</taxon>
        <taxon>OSLEUM clade</taxon>
        <taxon>Ostropomycetidae</taxon>
        <taxon>Ostropales</taxon>
        <taxon>Graphidaceae</taxon>
        <taxon>Gomphilloideae</taxon>
        <taxon>Gomphillus</taxon>
    </lineage>
</organism>
<dbReference type="InterPro" id="IPR002110">
    <property type="entry name" value="Ankyrin_rpt"/>
</dbReference>
<dbReference type="PANTHER" id="PTHR46082:SF11">
    <property type="entry name" value="AAA+ ATPASE DOMAIN-CONTAINING PROTEIN-RELATED"/>
    <property type="match status" value="1"/>
</dbReference>